<evidence type="ECO:0000256" key="2">
    <source>
        <dbReference type="ARBA" id="ARBA00023015"/>
    </source>
</evidence>
<dbReference type="PANTHER" id="PTHR43214:SF24">
    <property type="entry name" value="TRANSCRIPTIONAL REGULATORY PROTEIN NARL-RELATED"/>
    <property type="match status" value="1"/>
</dbReference>
<dbReference type="PRINTS" id="PR00038">
    <property type="entry name" value="HTHLUXR"/>
</dbReference>
<comment type="caution">
    <text evidence="8">The sequence shown here is derived from an EMBL/GenBank/DDBJ whole genome shotgun (WGS) entry which is preliminary data.</text>
</comment>
<keyword evidence="2" id="KW-0805">Transcription regulation</keyword>
<gene>
    <name evidence="8" type="ORF">V5O49_03820</name>
</gene>
<feature type="domain" description="Response regulatory" evidence="7">
    <location>
        <begin position="3"/>
        <end position="119"/>
    </location>
</feature>
<keyword evidence="3" id="KW-0238">DNA-binding</keyword>
<organism evidence="8 9">
    <name type="scientific">Isoptericola haloaureus</name>
    <dbReference type="NCBI Taxonomy" id="1542902"/>
    <lineage>
        <taxon>Bacteria</taxon>
        <taxon>Bacillati</taxon>
        <taxon>Actinomycetota</taxon>
        <taxon>Actinomycetes</taxon>
        <taxon>Micrococcales</taxon>
        <taxon>Promicromonosporaceae</taxon>
        <taxon>Isoptericola</taxon>
    </lineage>
</organism>
<dbReference type="Pfam" id="PF00072">
    <property type="entry name" value="Response_reg"/>
    <property type="match status" value="1"/>
</dbReference>
<dbReference type="InterPro" id="IPR011006">
    <property type="entry name" value="CheY-like_superfamily"/>
</dbReference>
<dbReference type="PROSITE" id="PS50110">
    <property type="entry name" value="RESPONSE_REGULATORY"/>
    <property type="match status" value="1"/>
</dbReference>
<evidence type="ECO:0000256" key="1">
    <source>
        <dbReference type="ARBA" id="ARBA00022553"/>
    </source>
</evidence>
<dbReference type="InterPro" id="IPR016032">
    <property type="entry name" value="Sig_transdc_resp-reg_C-effctor"/>
</dbReference>
<evidence type="ECO:0000259" key="7">
    <source>
        <dbReference type="PROSITE" id="PS50110"/>
    </source>
</evidence>
<dbReference type="Gene3D" id="3.40.50.2300">
    <property type="match status" value="1"/>
</dbReference>
<evidence type="ECO:0000313" key="9">
    <source>
        <dbReference type="Proteomes" id="UP001310387"/>
    </source>
</evidence>
<dbReference type="Proteomes" id="UP001310387">
    <property type="component" value="Unassembled WGS sequence"/>
</dbReference>
<evidence type="ECO:0000313" key="8">
    <source>
        <dbReference type="EMBL" id="MEG3614247.1"/>
    </source>
</evidence>
<dbReference type="Pfam" id="PF00196">
    <property type="entry name" value="GerE"/>
    <property type="match status" value="1"/>
</dbReference>
<reference evidence="8" key="2">
    <citation type="submission" date="2024-02" db="EMBL/GenBank/DDBJ databases">
        <authorList>
            <person name="Prathaban M."/>
            <person name="Mythili R."/>
            <person name="Sharmila Devi N."/>
            <person name="Sobanaa M."/>
            <person name="Prathiviraj R."/>
            <person name="Selvin J."/>
        </authorList>
    </citation>
    <scope>NUCLEOTIDE SEQUENCE</scope>
    <source>
        <strain evidence="8">MP1014</strain>
    </source>
</reference>
<dbReference type="InterPro" id="IPR039420">
    <property type="entry name" value="WalR-like"/>
</dbReference>
<proteinExistence type="predicted"/>
<dbReference type="PANTHER" id="PTHR43214">
    <property type="entry name" value="TWO-COMPONENT RESPONSE REGULATOR"/>
    <property type="match status" value="1"/>
</dbReference>
<feature type="modified residue" description="4-aspartylphosphate" evidence="5">
    <location>
        <position position="54"/>
    </location>
</feature>
<dbReference type="SUPFAM" id="SSF46894">
    <property type="entry name" value="C-terminal effector domain of the bipartite response regulators"/>
    <property type="match status" value="1"/>
</dbReference>
<keyword evidence="1 5" id="KW-0597">Phosphoprotein</keyword>
<dbReference type="SUPFAM" id="SSF52172">
    <property type="entry name" value="CheY-like"/>
    <property type="match status" value="1"/>
</dbReference>
<sequence>MTRVVVADDQPVVLHGFASILDSADDLDVVGTARDGAELLTAVARDAPDVAVVDIRMPVLDGIAATVRLAAEQPATRVLILTTFDLDEYVYDALRAGASGFLLKDVTGDRLIEGVRLVADGSMLLGPQVTRRLVDDFAGRAATRDVIGLDTLTARETEVLLEVARGRSNTEIAAELFIGDETVKSHVSEILRKLGCRDRVQLVITAYEAGLVR</sequence>
<keyword evidence="4" id="KW-0804">Transcription</keyword>
<dbReference type="RefSeq" id="WP_332901063.1">
    <property type="nucleotide sequence ID" value="NZ_JBAGLP010000107.1"/>
</dbReference>
<accession>A0ABU7Z433</accession>
<dbReference type="EMBL" id="JBAGLP010000107">
    <property type="protein sequence ID" value="MEG3614247.1"/>
    <property type="molecule type" value="Genomic_DNA"/>
</dbReference>
<dbReference type="CDD" id="cd17535">
    <property type="entry name" value="REC_NarL-like"/>
    <property type="match status" value="1"/>
</dbReference>
<evidence type="ECO:0000256" key="3">
    <source>
        <dbReference type="ARBA" id="ARBA00023125"/>
    </source>
</evidence>
<protein>
    <submittedName>
        <fullName evidence="8">Response regulator transcription factor</fullName>
    </submittedName>
</protein>
<dbReference type="CDD" id="cd06170">
    <property type="entry name" value="LuxR_C_like"/>
    <property type="match status" value="1"/>
</dbReference>
<dbReference type="InterPro" id="IPR001789">
    <property type="entry name" value="Sig_transdc_resp-reg_receiver"/>
</dbReference>
<reference evidence="8" key="1">
    <citation type="journal article" date="2024" name="Antonie Van Leeuwenhoek">
        <title>Isoptericola haloaureus sp. nov., a dimorphic actinobacterium isolated from mangrove sediments of southeast India, implicating biosaline agricultural significance through nitrogen fixation and salt tolerance genes.</title>
        <authorList>
            <person name="Prathaban M."/>
            <person name="Prathiviraj R."/>
            <person name="Ravichandran M."/>
            <person name="Natarajan S.D."/>
            <person name="Sobanaa M."/>
            <person name="Hari Krishna Kumar S."/>
            <person name="Chandrasekar V."/>
            <person name="Selvin J."/>
        </authorList>
    </citation>
    <scope>NUCLEOTIDE SEQUENCE</scope>
    <source>
        <strain evidence="8">MP1014</strain>
    </source>
</reference>
<name>A0ABU7Z433_9MICO</name>
<evidence type="ECO:0000256" key="5">
    <source>
        <dbReference type="PROSITE-ProRule" id="PRU00169"/>
    </source>
</evidence>
<dbReference type="SMART" id="SM00448">
    <property type="entry name" value="REC"/>
    <property type="match status" value="1"/>
</dbReference>
<dbReference type="SMART" id="SM00421">
    <property type="entry name" value="HTH_LUXR"/>
    <property type="match status" value="1"/>
</dbReference>
<dbReference type="InterPro" id="IPR058245">
    <property type="entry name" value="NreC/VraR/RcsB-like_REC"/>
</dbReference>
<dbReference type="PROSITE" id="PS50043">
    <property type="entry name" value="HTH_LUXR_2"/>
    <property type="match status" value="1"/>
</dbReference>
<evidence type="ECO:0000256" key="4">
    <source>
        <dbReference type="ARBA" id="ARBA00023163"/>
    </source>
</evidence>
<feature type="domain" description="HTH luxR-type" evidence="6">
    <location>
        <begin position="145"/>
        <end position="210"/>
    </location>
</feature>
<dbReference type="InterPro" id="IPR000792">
    <property type="entry name" value="Tscrpt_reg_LuxR_C"/>
</dbReference>
<keyword evidence="9" id="KW-1185">Reference proteome</keyword>
<evidence type="ECO:0000259" key="6">
    <source>
        <dbReference type="PROSITE" id="PS50043"/>
    </source>
</evidence>